<dbReference type="Proteomes" id="UP000636800">
    <property type="component" value="Chromosome 1"/>
</dbReference>
<dbReference type="InterPro" id="IPR011707">
    <property type="entry name" value="Cu-oxidase-like_N"/>
</dbReference>
<evidence type="ECO:0000313" key="7">
    <source>
        <dbReference type="Proteomes" id="UP000639772"/>
    </source>
</evidence>
<name>A0A835RSL0_VANPL</name>
<feature type="signal peptide" evidence="2">
    <location>
        <begin position="1"/>
        <end position="17"/>
    </location>
</feature>
<dbReference type="SUPFAM" id="SSF49503">
    <property type="entry name" value="Cupredoxins"/>
    <property type="match status" value="1"/>
</dbReference>
<proteinExistence type="inferred from homology"/>
<gene>
    <name evidence="5" type="ORF">HPP92_002149</name>
    <name evidence="4" type="ORF">HPP92_002441</name>
</gene>
<protein>
    <recommendedName>
        <fullName evidence="3">Plastocyanin-like domain-containing protein</fullName>
    </recommendedName>
</protein>
<evidence type="ECO:0000313" key="6">
    <source>
        <dbReference type="Proteomes" id="UP000636800"/>
    </source>
</evidence>
<evidence type="ECO:0000256" key="1">
    <source>
        <dbReference type="ARBA" id="ARBA00010609"/>
    </source>
</evidence>
<evidence type="ECO:0000259" key="3">
    <source>
        <dbReference type="Pfam" id="PF07732"/>
    </source>
</evidence>
<feature type="domain" description="Plastocyanin-like" evidence="3">
    <location>
        <begin position="40"/>
        <end position="76"/>
    </location>
</feature>
<organism evidence="4 6">
    <name type="scientific">Vanilla planifolia</name>
    <name type="common">Vanilla</name>
    <dbReference type="NCBI Taxonomy" id="51239"/>
    <lineage>
        <taxon>Eukaryota</taxon>
        <taxon>Viridiplantae</taxon>
        <taxon>Streptophyta</taxon>
        <taxon>Embryophyta</taxon>
        <taxon>Tracheophyta</taxon>
        <taxon>Spermatophyta</taxon>
        <taxon>Magnoliopsida</taxon>
        <taxon>Liliopsida</taxon>
        <taxon>Asparagales</taxon>
        <taxon>Orchidaceae</taxon>
        <taxon>Vanilloideae</taxon>
        <taxon>Vanilleae</taxon>
        <taxon>Vanilla</taxon>
    </lineage>
</organism>
<evidence type="ECO:0000313" key="5">
    <source>
        <dbReference type="EMBL" id="KAG0502077.1"/>
    </source>
</evidence>
<dbReference type="OrthoDB" id="2121828at2759"/>
<evidence type="ECO:0000256" key="2">
    <source>
        <dbReference type="SAM" id="SignalP"/>
    </source>
</evidence>
<keyword evidence="6" id="KW-1185">Reference proteome</keyword>
<dbReference type="Pfam" id="PF07732">
    <property type="entry name" value="Cu-oxidase_3"/>
    <property type="match status" value="1"/>
</dbReference>
<dbReference type="EMBL" id="JADCNL010000001">
    <property type="protein sequence ID" value="KAG0497750.1"/>
    <property type="molecule type" value="Genomic_DNA"/>
</dbReference>
<dbReference type="GO" id="GO:0005507">
    <property type="term" value="F:copper ion binding"/>
    <property type="evidence" value="ECO:0007669"/>
    <property type="project" value="InterPro"/>
</dbReference>
<comment type="caution">
    <text evidence="4">The sequence shown here is derived from an EMBL/GenBank/DDBJ whole genome shotgun (WGS) entry which is preliminary data.</text>
</comment>
<feature type="chain" id="PRO_5033643008" description="Plastocyanin-like domain-containing protein" evidence="2">
    <location>
        <begin position="18"/>
        <end position="144"/>
    </location>
</feature>
<dbReference type="EMBL" id="JADCNM010000001">
    <property type="protein sequence ID" value="KAG0502077.1"/>
    <property type="molecule type" value="Genomic_DNA"/>
</dbReference>
<reference evidence="6 7" key="1">
    <citation type="journal article" date="2020" name="Nat. Food">
        <title>A phased Vanilla planifolia genome enables genetic improvement of flavour and production.</title>
        <authorList>
            <person name="Hasing T."/>
            <person name="Tang H."/>
            <person name="Brym M."/>
            <person name="Khazi F."/>
            <person name="Huang T."/>
            <person name="Chambers A.H."/>
        </authorList>
    </citation>
    <scope>NUCLEOTIDE SEQUENCE [LARGE SCALE GENOMIC DNA]</scope>
    <source>
        <tissue evidence="4">Leaf</tissue>
    </source>
</reference>
<dbReference type="AlphaFoldDB" id="A0A835RSL0"/>
<dbReference type="Gene3D" id="2.60.40.420">
    <property type="entry name" value="Cupredoxins - blue copper proteins"/>
    <property type="match status" value="1"/>
</dbReference>
<evidence type="ECO:0000313" key="4">
    <source>
        <dbReference type="EMBL" id="KAG0497750.1"/>
    </source>
</evidence>
<dbReference type="InterPro" id="IPR008972">
    <property type="entry name" value="Cupredoxin"/>
</dbReference>
<accession>A0A835RSL0</accession>
<keyword evidence="2" id="KW-0732">Signal</keyword>
<dbReference type="Proteomes" id="UP000639772">
    <property type="component" value="Chromosome 1"/>
</dbReference>
<sequence length="144" mass="16022">MALSVVLLLLAIRLVDSASPSYLSLIKHPFLARRMADVIQVTTINGLFPGPLINSTNNDDIYINVLNNLDEPLLMTCLRPKPPGPFPAGQSSLDCLFSVNQAKSFNRSNPQGTFNVTHVTISQTFMPLTRERLRRLCSRKSLVR</sequence>
<comment type="similarity">
    <text evidence="1">Belongs to the multicopper oxidase family.</text>
</comment>